<keyword evidence="4" id="KW-1185">Reference proteome</keyword>
<evidence type="ECO:0000313" key="2">
    <source>
        <dbReference type="EMBL" id="QQA16943.1"/>
    </source>
</evidence>
<accession>A0AAP8GVE1</accession>
<protein>
    <submittedName>
        <fullName evidence="1">Uncharacterized protein</fullName>
    </submittedName>
</protein>
<sequence>MNIKKMNKTTVILSFALMLGIVGIYSTVLTQKSTPIVPEKIEVAESISTKENKTEEVGYSELISVKKSDKDKFTEEGWKEVLKKFKVEKFIGKSKRDIMNYY</sequence>
<organism evidence="1 3">
    <name type="scientific">Bacillus mycoides</name>
    <dbReference type="NCBI Taxonomy" id="1405"/>
    <lineage>
        <taxon>Bacteria</taxon>
        <taxon>Bacillati</taxon>
        <taxon>Bacillota</taxon>
        <taxon>Bacilli</taxon>
        <taxon>Bacillales</taxon>
        <taxon>Bacillaceae</taxon>
        <taxon>Bacillus</taxon>
        <taxon>Bacillus cereus group</taxon>
    </lineage>
</organism>
<evidence type="ECO:0000313" key="1">
    <source>
        <dbReference type="EMBL" id="PJN68318.1"/>
    </source>
</evidence>
<dbReference type="EMBL" id="CP065877">
    <property type="protein sequence ID" value="QQA16943.1"/>
    <property type="molecule type" value="Genomic_DNA"/>
</dbReference>
<reference evidence="1 3" key="1">
    <citation type="submission" date="2016-10" db="EMBL/GenBank/DDBJ databases">
        <title>Genome Sequence of Bacillus weihenstephanensis GM6LP.</title>
        <authorList>
            <person name="Poehlein A."/>
            <person name="Wemheuer F."/>
            <person name="Hollensteiner J."/>
            <person name="Wemheuer B."/>
        </authorList>
    </citation>
    <scope>NUCLEOTIDE SEQUENCE [LARGE SCALE GENOMIC DNA]</scope>
    <source>
        <strain evidence="1 3">GM6LP</strain>
    </source>
</reference>
<evidence type="ECO:0000313" key="3">
    <source>
        <dbReference type="Proteomes" id="UP000236165"/>
    </source>
</evidence>
<proteinExistence type="predicted"/>
<dbReference type="Proteomes" id="UP000236165">
    <property type="component" value="Unassembled WGS sequence"/>
</dbReference>
<name>A0AAP8GVE1_BACMY</name>
<dbReference type="Proteomes" id="UP000596196">
    <property type="component" value="Chromosome"/>
</dbReference>
<dbReference type="KEGG" id="bmyo:BG05_4901"/>
<dbReference type="RefSeq" id="WP_016126665.1">
    <property type="nucleotide sequence ID" value="NZ_CP009692.1"/>
</dbReference>
<reference evidence="2 4" key="2">
    <citation type="submission" date="2020-12" db="EMBL/GenBank/DDBJ databases">
        <title>FDA dAtabase for Regulatory Grade micrObial Sequences (FDA-ARGOS): Supporting development and validation of Infectious Disease Dx tests.</title>
        <authorList>
            <person name="Nelson B."/>
            <person name="Plummer A."/>
            <person name="Tallon L."/>
            <person name="Sadzewicz L."/>
            <person name="Zhao X."/>
            <person name="Boylan J."/>
            <person name="Ott S."/>
            <person name="Bowen H."/>
            <person name="Vavikolanu K."/>
            <person name="Mehta A."/>
            <person name="Aluvathingal J."/>
            <person name="Nadendla S."/>
            <person name="Myers T."/>
            <person name="Yan Y."/>
            <person name="Sichtig H."/>
        </authorList>
    </citation>
    <scope>NUCLEOTIDE SEQUENCE [LARGE SCALE GENOMIC DNA]</scope>
    <source>
        <strain evidence="2 4">FDAARGOS_924</strain>
    </source>
</reference>
<dbReference type="EMBL" id="MKZQ01000052">
    <property type="protein sequence ID" value="PJN68318.1"/>
    <property type="molecule type" value="Genomic_DNA"/>
</dbReference>
<dbReference type="AlphaFoldDB" id="A0AAP8GVE1"/>
<evidence type="ECO:0000313" key="4">
    <source>
        <dbReference type="Proteomes" id="UP000596196"/>
    </source>
</evidence>
<gene>
    <name evidence="1" type="ORF">BACWE_41610</name>
    <name evidence="2" type="ORF">I6G81_05620</name>
</gene>